<sequence length="113" mass="12284">MGRRIVSGGCHPTEQKNGDFAALRRLSPDGEELDGGGARVRDLPICLGMIWSGYSMVLEINEMGRRIVSGGCHLVERKNGDFAALRWLSPDGEELDGGGARVRALHPQVRTAR</sequence>
<keyword evidence="2" id="KW-1185">Reference proteome</keyword>
<protein>
    <submittedName>
        <fullName evidence="1">Uncharacterized protein</fullName>
    </submittedName>
</protein>
<evidence type="ECO:0000313" key="1">
    <source>
        <dbReference type="EMBL" id="CAA7392270.1"/>
    </source>
</evidence>
<reference evidence="1" key="1">
    <citation type="submission" date="2020-02" db="EMBL/GenBank/DDBJ databases">
        <authorList>
            <person name="Scholz U."/>
            <person name="Mascher M."/>
            <person name="Fiebig A."/>
        </authorList>
    </citation>
    <scope>NUCLEOTIDE SEQUENCE</scope>
</reference>
<name>A0A7I8K4U7_SPIIN</name>
<evidence type="ECO:0000313" key="2">
    <source>
        <dbReference type="Proteomes" id="UP000663760"/>
    </source>
</evidence>
<accession>A0A7I8K4U7</accession>
<gene>
    <name evidence="1" type="ORF">SI8410_02003419</name>
</gene>
<dbReference type="EMBL" id="LR746265">
    <property type="protein sequence ID" value="CAA7392270.1"/>
    <property type="molecule type" value="Genomic_DNA"/>
</dbReference>
<dbReference type="AlphaFoldDB" id="A0A7I8K4U7"/>
<dbReference type="Proteomes" id="UP000663760">
    <property type="component" value="Chromosome 2"/>
</dbReference>
<organism evidence="1 2">
    <name type="scientific">Spirodela intermedia</name>
    <name type="common">Intermediate duckweed</name>
    <dbReference type="NCBI Taxonomy" id="51605"/>
    <lineage>
        <taxon>Eukaryota</taxon>
        <taxon>Viridiplantae</taxon>
        <taxon>Streptophyta</taxon>
        <taxon>Embryophyta</taxon>
        <taxon>Tracheophyta</taxon>
        <taxon>Spermatophyta</taxon>
        <taxon>Magnoliopsida</taxon>
        <taxon>Liliopsida</taxon>
        <taxon>Araceae</taxon>
        <taxon>Lemnoideae</taxon>
        <taxon>Spirodela</taxon>
    </lineage>
</organism>
<proteinExistence type="predicted"/>